<dbReference type="GO" id="GO:0007059">
    <property type="term" value="P:chromosome segregation"/>
    <property type="evidence" value="ECO:0007669"/>
    <property type="project" value="UniProtKB-KW"/>
</dbReference>
<dbReference type="SUPFAM" id="SSF56349">
    <property type="entry name" value="DNA breaking-rejoining enzymes"/>
    <property type="match status" value="1"/>
</dbReference>
<evidence type="ECO:0000256" key="1">
    <source>
        <dbReference type="ARBA" id="ARBA00004496"/>
    </source>
</evidence>
<evidence type="ECO:0000256" key="3">
    <source>
        <dbReference type="ARBA" id="ARBA00022618"/>
    </source>
</evidence>
<feature type="non-terminal residue" evidence="11">
    <location>
        <position position="326"/>
    </location>
</feature>
<dbReference type="PROSITE" id="PS51898">
    <property type="entry name" value="TYR_RECOMBINASE"/>
    <property type="match status" value="1"/>
</dbReference>
<dbReference type="InterPro" id="IPR050090">
    <property type="entry name" value="Tyrosine_recombinase_XerCD"/>
</dbReference>
<evidence type="ECO:0000259" key="10">
    <source>
        <dbReference type="PROSITE" id="PS51900"/>
    </source>
</evidence>
<dbReference type="PROSITE" id="PS51900">
    <property type="entry name" value="CB"/>
    <property type="match status" value="1"/>
</dbReference>
<dbReference type="InterPro" id="IPR044068">
    <property type="entry name" value="CB"/>
</dbReference>
<gene>
    <name evidence="11" type="ORF">METZ01_LOCUS317157</name>
</gene>
<dbReference type="InterPro" id="IPR002104">
    <property type="entry name" value="Integrase_catalytic"/>
</dbReference>
<reference evidence="11" key="1">
    <citation type="submission" date="2018-05" db="EMBL/GenBank/DDBJ databases">
        <authorList>
            <person name="Lanie J.A."/>
            <person name="Ng W.-L."/>
            <person name="Kazmierczak K.M."/>
            <person name="Andrzejewski T.M."/>
            <person name="Davidsen T.M."/>
            <person name="Wayne K.J."/>
            <person name="Tettelin H."/>
            <person name="Glass J.I."/>
            <person name="Rusch D."/>
            <person name="Podicherti R."/>
            <person name="Tsui H.-C.T."/>
            <person name="Winkler M.E."/>
        </authorList>
    </citation>
    <scope>NUCLEOTIDE SEQUENCE</scope>
</reference>
<keyword evidence="8" id="KW-0131">Cell cycle</keyword>
<evidence type="ECO:0008006" key="12">
    <source>
        <dbReference type="Google" id="ProtNLM"/>
    </source>
</evidence>
<keyword evidence="3" id="KW-0132">Cell division</keyword>
<evidence type="ECO:0000256" key="5">
    <source>
        <dbReference type="ARBA" id="ARBA00022908"/>
    </source>
</evidence>
<dbReference type="Pfam" id="PF00589">
    <property type="entry name" value="Phage_integrase"/>
    <property type="match status" value="1"/>
</dbReference>
<dbReference type="Pfam" id="PF02899">
    <property type="entry name" value="Phage_int_SAM_1"/>
    <property type="match status" value="1"/>
</dbReference>
<dbReference type="GO" id="GO:0003677">
    <property type="term" value="F:DNA binding"/>
    <property type="evidence" value="ECO:0007669"/>
    <property type="project" value="UniProtKB-KW"/>
</dbReference>
<keyword evidence="7" id="KW-0233">DNA recombination</keyword>
<dbReference type="GO" id="GO:0051301">
    <property type="term" value="P:cell division"/>
    <property type="evidence" value="ECO:0007669"/>
    <property type="project" value="UniProtKB-KW"/>
</dbReference>
<dbReference type="InterPro" id="IPR011010">
    <property type="entry name" value="DNA_brk_join_enz"/>
</dbReference>
<dbReference type="PANTHER" id="PTHR30349:SF77">
    <property type="entry name" value="TYROSINE RECOMBINASE XERC"/>
    <property type="match status" value="1"/>
</dbReference>
<dbReference type="Gene3D" id="1.10.150.130">
    <property type="match status" value="1"/>
</dbReference>
<evidence type="ECO:0000256" key="6">
    <source>
        <dbReference type="ARBA" id="ARBA00023125"/>
    </source>
</evidence>
<feature type="domain" description="Core-binding (CB)" evidence="10">
    <location>
        <begin position="3"/>
        <end position="99"/>
    </location>
</feature>
<keyword evidence="2" id="KW-0963">Cytoplasm</keyword>
<comment type="subcellular location">
    <subcellularLocation>
        <location evidence="1">Cytoplasm</location>
    </subcellularLocation>
</comment>
<dbReference type="Gene3D" id="1.10.443.10">
    <property type="entry name" value="Intergrase catalytic core"/>
    <property type="match status" value="1"/>
</dbReference>
<dbReference type="GO" id="GO:0005737">
    <property type="term" value="C:cytoplasm"/>
    <property type="evidence" value="ECO:0007669"/>
    <property type="project" value="UniProtKB-SubCell"/>
</dbReference>
<keyword evidence="6" id="KW-0238">DNA-binding</keyword>
<evidence type="ECO:0000259" key="9">
    <source>
        <dbReference type="PROSITE" id="PS51898"/>
    </source>
</evidence>
<protein>
    <recommendedName>
        <fullName evidence="12">Tyrosine recombinase XerD</fullName>
    </recommendedName>
</protein>
<keyword evidence="4" id="KW-0159">Chromosome partition</keyword>
<evidence type="ECO:0000256" key="4">
    <source>
        <dbReference type="ARBA" id="ARBA00022829"/>
    </source>
</evidence>
<dbReference type="PANTHER" id="PTHR30349">
    <property type="entry name" value="PHAGE INTEGRASE-RELATED"/>
    <property type="match status" value="1"/>
</dbReference>
<evidence type="ECO:0000313" key="11">
    <source>
        <dbReference type="EMBL" id="SVC64303.1"/>
    </source>
</evidence>
<dbReference type="InterPro" id="IPR013762">
    <property type="entry name" value="Integrase-like_cat_sf"/>
</dbReference>
<organism evidence="11">
    <name type="scientific">marine metagenome</name>
    <dbReference type="NCBI Taxonomy" id="408172"/>
    <lineage>
        <taxon>unclassified sequences</taxon>
        <taxon>metagenomes</taxon>
        <taxon>ecological metagenomes</taxon>
    </lineage>
</organism>
<dbReference type="InterPro" id="IPR010998">
    <property type="entry name" value="Integrase_recombinase_N"/>
</dbReference>
<evidence type="ECO:0000256" key="7">
    <source>
        <dbReference type="ARBA" id="ARBA00023172"/>
    </source>
</evidence>
<dbReference type="GO" id="GO:0015074">
    <property type="term" value="P:DNA integration"/>
    <property type="evidence" value="ECO:0007669"/>
    <property type="project" value="UniProtKB-KW"/>
</dbReference>
<accession>A0A382NSZ5</accession>
<proteinExistence type="predicted"/>
<evidence type="ECO:0000256" key="2">
    <source>
        <dbReference type="ARBA" id="ARBA00022490"/>
    </source>
</evidence>
<name>A0A382NSZ5_9ZZZZ</name>
<dbReference type="EMBL" id="UINC01102575">
    <property type="protein sequence ID" value="SVC64303.1"/>
    <property type="molecule type" value="Genomic_DNA"/>
</dbReference>
<dbReference type="AlphaFoldDB" id="A0A382NSZ5"/>
<dbReference type="GO" id="GO:0006310">
    <property type="term" value="P:DNA recombination"/>
    <property type="evidence" value="ECO:0007669"/>
    <property type="project" value="UniProtKB-KW"/>
</dbReference>
<sequence length="326" mass="38099">MNDNGQSDIKQFLEFIEKERRYSLHTIDAYRRDLEKFNSFLTDEIGESFTSYKVVDNYKIKDFKKIILKFFNKEIENGRSSKTRARRLSTIKAFFKFLIQENILTNNPAMYVSSPKIEKRLPIVIQKKRIKSLMKQPKIQDGKLKKDNKKSRKDSRIRLLRNTAILELFYATGIRLSELVNLNIGSINENEMLLKVMGKGQKERIVPFGKPAKIALKAYLKKRNLNFQSSPEIPLFCSWHENRIGVRRVQVILEDYLAVVLGSEDNYSRVGANPHTLRHTFATHLLEENVDIRLIQELLGHSSLSSTQIYTNVDTKKMIEIYKDKH</sequence>
<feature type="domain" description="Tyr recombinase" evidence="9">
    <location>
        <begin position="120"/>
        <end position="323"/>
    </location>
</feature>
<evidence type="ECO:0000256" key="8">
    <source>
        <dbReference type="ARBA" id="ARBA00023306"/>
    </source>
</evidence>
<dbReference type="InterPro" id="IPR004107">
    <property type="entry name" value="Integrase_SAM-like_N"/>
</dbReference>
<keyword evidence="5" id="KW-0229">DNA integration</keyword>